<reference evidence="3" key="1">
    <citation type="journal article" date="2019" name="Int. J. Syst. Evol. Microbiol.">
        <title>The Global Catalogue of Microorganisms (GCM) 10K type strain sequencing project: providing services to taxonomists for standard genome sequencing and annotation.</title>
        <authorList>
            <consortium name="The Broad Institute Genomics Platform"/>
            <consortium name="The Broad Institute Genome Sequencing Center for Infectious Disease"/>
            <person name="Wu L."/>
            <person name="Ma J."/>
        </authorList>
    </citation>
    <scope>NUCLEOTIDE SEQUENCE [LARGE SCALE GENOMIC DNA]</scope>
    <source>
        <strain evidence="3">CCUG 49339</strain>
    </source>
</reference>
<feature type="compositionally biased region" description="Polar residues" evidence="1">
    <location>
        <begin position="18"/>
        <end position="41"/>
    </location>
</feature>
<accession>A0ABW4LVQ0</accession>
<proteinExistence type="predicted"/>
<evidence type="ECO:0000313" key="2">
    <source>
        <dbReference type="EMBL" id="MFD1738492.1"/>
    </source>
</evidence>
<sequence length="58" mass="6465">MTEERKKISLQDAIKQQLANKKNNQESGKGSNALASSTPKMKSQHTKKPNNQRRKTGA</sequence>
<gene>
    <name evidence="2" type="ORF">ACFSCX_18380</name>
</gene>
<keyword evidence="3" id="KW-1185">Reference proteome</keyword>
<organism evidence="2 3">
    <name type="scientific">Bacillus salitolerans</name>
    <dbReference type="NCBI Taxonomy" id="1437434"/>
    <lineage>
        <taxon>Bacteria</taxon>
        <taxon>Bacillati</taxon>
        <taxon>Bacillota</taxon>
        <taxon>Bacilli</taxon>
        <taxon>Bacillales</taxon>
        <taxon>Bacillaceae</taxon>
        <taxon>Bacillus</taxon>
    </lineage>
</organism>
<name>A0ABW4LVQ0_9BACI</name>
<protein>
    <submittedName>
        <fullName evidence="2">Uncharacterized protein</fullName>
    </submittedName>
</protein>
<comment type="caution">
    <text evidence="2">The sequence shown here is derived from an EMBL/GenBank/DDBJ whole genome shotgun (WGS) entry which is preliminary data.</text>
</comment>
<dbReference type="Proteomes" id="UP001597214">
    <property type="component" value="Unassembled WGS sequence"/>
</dbReference>
<feature type="compositionally biased region" description="Basic residues" evidence="1">
    <location>
        <begin position="42"/>
        <end position="58"/>
    </location>
</feature>
<evidence type="ECO:0000313" key="3">
    <source>
        <dbReference type="Proteomes" id="UP001597214"/>
    </source>
</evidence>
<dbReference type="RefSeq" id="WP_377929697.1">
    <property type="nucleotide sequence ID" value="NZ_JBHUEM010000045.1"/>
</dbReference>
<dbReference type="EMBL" id="JBHUEM010000045">
    <property type="protein sequence ID" value="MFD1738492.1"/>
    <property type="molecule type" value="Genomic_DNA"/>
</dbReference>
<feature type="region of interest" description="Disordered" evidence="1">
    <location>
        <begin position="18"/>
        <end position="58"/>
    </location>
</feature>
<evidence type="ECO:0000256" key="1">
    <source>
        <dbReference type="SAM" id="MobiDB-lite"/>
    </source>
</evidence>